<proteinExistence type="predicted"/>
<keyword evidence="2" id="KW-1185">Reference proteome</keyword>
<evidence type="ECO:0000313" key="1">
    <source>
        <dbReference type="EMBL" id="PAU47497.1"/>
    </source>
</evidence>
<sequence>MALLLTAGCASAPGAPASPDAADLRREASAPAAAQARAAGAGETGAAAGAFRRRVPALVFHRQAERDVCEAGEKDTFQHGRDTFRFRCTRMLLLYFGATGAVEDRIREADAAVTALVRERTGDAPRTDRPTQTPAAALRFYTPEGKGGPAPSLAYRWSAGGRGAQHAVTARVDWQDPLQDKAGFFLDAPGGAGGFCEESTGGPVPPRVIVGECRPVDQKTETARVRARHPYAFRLTLEDTYYELGWD</sequence>
<gene>
    <name evidence="1" type="ORF">CK936_18390</name>
</gene>
<name>A0A2A2D7S7_9ACTN</name>
<organism evidence="1 2">
    <name type="scientific">Streptomyces albireticuli</name>
    <dbReference type="NCBI Taxonomy" id="1940"/>
    <lineage>
        <taxon>Bacteria</taxon>
        <taxon>Bacillati</taxon>
        <taxon>Actinomycetota</taxon>
        <taxon>Actinomycetes</taxon>
        <taxon>Kitasatosporales</taxon>
        <taxon>Streptomycetaceae</taxon>
        <taxon>Streptomyces</taxon>
    </lineage>
</organism>
<accession>A0A2A2D7S7</accession>
<dbReference type="EMBL" id="NSJV01000360">
    <property type="protein sequence ID" value="PAU47497.1"/>
    <property type="molecule type" value="Genomic_DNA"/>
</dbReference>
<comment type="caution">
    <text evidence="1">The sequence shown here is derived from an EMBL/GenBank/DDBJ whole genome shotgun (WGS) entry which is preliminary data.</text>
</comment>
<evidence type="ECO:0000313" key="2">
    <source>
        <dbReference type="Proteomes" id="UP000218944"/>
    </source>
</evidence>
<protein>
    <submittedName>
        <fullName evidence="1">Uncharacterized protein</fullName>
    </submittedName>
</protein>
<reference evidence="1 2" key="1">
    <citation type="submission" date="2017-08" db="EMBL/GenBank/DDBJ databases">
        <title>Genome sequence of Streptomyces albireticuli NRRL B-1670.</title>
        <authorList>
            <person name="Graham D.E."/>
            <person name="Mahan K.M."/>
            <person name="Klingeman D.M."/>
            <person name="Hettich R.L."/>
            <person name="Parry R.J."/>
            <person name="Spain J.C."/>
        </authorList>
    </citation>
    <scope>NUCLEOTIDE SEQUENCE [LARGE SCALE GENOMIC DNA]</scope>
    <source>
        <strain evidence="1 2">NRRL B-1670</strain>
    </source>
</reference>
<dbReference type="AlphaFoldDB" id="A0A2A2D7S7"/>
<dbReference type="Proteomes" id="UP000218944">
    <property type="component" value="Unassembled WGS sequence"/>
</dbReference>